<dbReference type="AlphaFoldDB" id="A0A1A8T8B6"/>
<reference evidence="1 2" key="1">
    <citation type="submission" date="2016-06" db="EMBL/GenBank/DDBJ databases">
        <authorList>
            <person name="Kjaerup R.B."/>
            <person name="Dalgaard T.S."/>
            <person name="Juul-Madsen H.R."/>
        </authorList>
    </citation>
    <scope>NUCLEOTIDE SEQUENCE [LARGE SCALE GENOMIC DNA]</scope>
    <source>
        <strain evidence="1 2">CECT 8886</strain>
    </source>
</reference>
<protein>
    <submittedName>
        <fullName evidence="1">Uncharacterized protein</fullName>
    </submittedName>
</protein>
<name>A0A1A8T8B6_9GAMM</name>
<keyword evidence="2" id="KW-1185">Reference proteome</keyword>
<gene>
    <name evidence="1" type="ORF">MSP8886_01351</name>
</gene>
<dbReference type="Proteomes" id="UP000092544">
    <property type="component" value="Unassembled WGS sequence"/>
</dbReference>
<dbReference type="RefSeq" id="WP_175365272.1">
    <property type="nucleotide sequence ID" value="NZ_FLOB01000002.1"/>
</dbReference>
<sequence>MFNIMELRIIRASVKASMDGLLEKLKTIDPDSDEAVEISNDLMFYQSILDTISENPEV</sequence>
<proteinExistence type="predicted"/>
<evidence type="ECO:0000313" key="1">
    <source>
        <dbReference type="EMBL" id="SBS28895.1"/>
    </source>
</evidence>
<organism evidence="1 2">
    <name type="scientific">Marinomonas spartinae</name>
    <dbReference type="NCBI Taxonomy" id="1792290"/>
    <lineage>
        <taxon>Bacteria</taxon>
        <taxon>Pseudomonadati</taxon>
        <taxon>Pseudomonadota</taxon>
        <taxon>Gammaproteobacteria</taxon>
        <taxon>Oceanospirillales</taxon>
        <taxon>Oceanospirillaceae</taxon>
        <taxon>Marinomonas</taxon>
    </lineage>
</organism>
<dbReference type="EMBL" id="FLOB01000002">
    <property type="protein sequence ID" value="SBS28895.1"/>
    <property type="molecule type" value="Genomic_DNA"/>
</dbReference>
<evidence type="ECO:0000313" key="2">
    <source>
        <dbReference type="Proteomes" id="UP000092544"/>
    </source>
</evidence>
<accession>A0A1A8T8B6</accession>